<keyword evidence="6" id="KW-0378">Hydrolase</keyword>
<dbReference type="PANTHER" id="PTHR32194:SF0">
    <property type="entry name" value="ATP-DEPENDENT PROTEASE SUBUNIT HSLV"/>
    <property type="match status" value="1"/>
</dbReference>
<dbReference type="GO" id="GO:0004298">
    <property type="term" value="F:threonine-type endopeptidase activity"/>
    <property type="evidence" value="ECO:0007669"/>
    <property type="project" value="UniProtKB-KW"/>
</dbReference>
<evidence type="ECO:0000256" key="2">
    <source>
        <dbReference type="ARBA" id="ARBA00012039"/>
    </source>
</evidence>
<dbReference type="SUPFAM" id="SSF56235">
    <property type="entry name" value="N-terminal nucleophile aminohydrolases (Ntn hydrolases)"/>
    <property type="match status" value="1"/>
</dbReference>
<dbReference type="InterPro" id="IPR023333">
    <property type="entry name" value="Proteasome_suB-type"/>
</dbReference>
<evidence type="ECO:0000256" key="3">
    <source>
        <dbReference type="ARBA" id="ARBA00022490"/>
    </source>
</evidence>
<dbReference type="PRINTS" id="PR00141">
    <property type="entry name" value="PROTEASOME"/>
</dbReference>
<feature type="region of interest" description="Disordered" evidence="8">
    <location>
        <begin position="1"/>
        <end position="57"/>
    </location>
</feature>
<gene>
    <name evidence="9" type="ORF">ACFFOL_04620</name>
</gene>
<evidence type="ECO:0000256" key="4">
    <source>
        <dbReference type="ARBA" id="ARBA00022670"/>
    </source>
</evidence>
<evidence type="ECO:0000256" key="7">
    <source>
        <dbReference type="ARBA" id="ARBA00022942"/>
    </source>
</evidence>
<dbReference type="Pfam" id="PF00227">
    <property type="entry name" value="Proteasome"/>
    <property type="match status" value="1"/>
</dbReference>
<sequence>MDDTDTGAASLGTTIVGIVAHGDTNREGEPTNDTADADGGDRDEHAGDSGDHGDRGNAVVLASDRRASLGRMVSSKDARKVHPIGDAAALAFTGSVSGAQALVADLDAERRLYELRRGTEMSTTALAGYAATAMRKQRYGVQHLLGGVDGDGAHLYTFDGGGSVLEQPYAADGSGGQFAYGTLEDGYREGVGVADAETLAARAVAAASERDTASGNGLHLVTITDDGVEEAVYDDPAAVAA</sequence>
<dbReference type="InterPro" id="IPR000243">
    <property type="entry name" value="Pept_T1A_subB"/>
</dbReference>
<dbReference type="Gene3D" id="3.60.20.10">
    <property type="entry name" value="Glutamine Phosphoribosylpyrophosphate, subunit 1, domain 1"/>
    <property type="match status" value="1"/>
</dbReference>
<dbReference type="AlphaFoldDB" id="A0ABD5MI06"/>
<evidence type="ECO:0000256" key="1">
    <source>
        <dbReference type="ARBA" id="ARBA00001198"/>
    </source>
</evidence>
<dbReference type="InterPro" id="IPR001353">
    <property type="entry name" value="Proteasome_sua/b"/>
</dbReference>
<protein>
    <recommendedName>
        <fullName evidence="2">proteasome endopeptidase complex</fullName>
        <ecNumber evidence="2">3.4.25.1</ecNumber>
    </recommendedName>
</protein>
<comment type="caution">
    <text evidence="9">The sequence shown here is derived from an EMBL/GenBank/DDBJ whole genome shotgun (WGS) entry which is preliminary data.</text>
</comment>
<dbReference type="GeneID" id="67209734"/>
<keyword evidence="7 9" id="KW-0647">Proteasome</keyword>
<dbReference type="EMBL" id="JBHMAJ010000003">
    <property type="protein sequence ID" value="MFB9823468.1"/>
    <property type="molecule type" value="Genomic_DNA"/>
</dbReference>
<dbReference type="Proteomes" id="UP001589595">
    <property type="component" value="Unassembled WGS sequence"/>
</dbReference>
<evidence type="ECO:0000256" key="8">
    <source>
        <dbReference type="SAM" id="MobiDB-lite"/>
    </source>
</evidence>
<evidence type="ECO:0000313" key="9">
    <source>
        <dbReference type="EMBL" id="MFB9823468.1"/>
    </source>
</evidence>
<reference evidence="9" key="1">
    <citation type="submission" date="2024-09" db="EMBL/GenBank/DDBJ databases">
        <authorList>
            <person name="Sun Q."/>
        </authorList>
    </citation>
    <scope>NUCLEOTIDE SEQUENCE [LARGE SCALE GENOMIC DNA]</scope>
    <source>
        <strain evidence="9">JCM 31273</strain>
    </source>
</reference>
<dbReference type="RefSeq" id="WP_222922448.1">
    <property type="nucleotide sequence ID" value="NZ_CP082286.1"/>
</dbReference>
<proteinExistence type="predicted"/>
<evidence type="ECO:0000256" key="5">
    <source>
        <dbReference type="ARBA" id="ARBA00022698"/>
    </source>
</evidence>
<comment type="catalytic activity">
    <reaction evidence="1">
        <text>Cleavage of peptide bonds with very broad specificity.</text>
        <dbReference type="EC" id="3.4.25.1"/>
    </reaction>
</comment>
<keyword evidence="4" id="KW-0645">Protease</keyword>
<keyword evidence="10" id="KW-1185">Reference proteome</keyword>
<dbReference type="EC" id="3.4.25.1" evidence="2"/>
<keyword evidence="3" id="KW-0963">Cytoplasm</keyword>
<dbReference type="PANTHER" id="PTHR32194">
    <property type="entry name" value="METALLOPROTEASE TLDD"/>
    <property type="match status" value="1"/>
</dbReference>
<keyword evidence="5" id="KW-0888">Threonine protease</keyword>
<evidence type="ECO:0000256" key="6">
    <source>
        <dbReference type="ARBA" id="ARBA00022801"/>
    </source>
</evidence>
<dbReference type="InterPro" id="IPR029055">
    <property type="entry name" value="Ntn_hydrolases_N"/>
</dbReference>
<name>A0ABD5MI06_9EURY</name>
<dbReference type="GO" id="GO:0006508">
    <property type="term" value="P:proteolysis"/>
    <property type="evidence" value="ECO:0007669"/>
    <property type="project" value="UniProtKB-KW"/>
</dbReference>
<feature type="compositionally biased region" description="Basic and acidic residues" evidence="8">
    <location>
        <begin position="39"/>
        <end position="55"/>
    </location>
</feature>
<dbReference type="GO" id="GO:0019774">
    <property type="term" value="C:proteasome core complex, beta-subunit complex"/>
    <property type="evidence" value="ECO:0007669"/>
    <property type="project" value="UniProtKB-ARBA"/>
</dbReference>
<organism evidence="9 10">
    <name type="scientific">Halobaculum roseum</name>
    <dbReference type="NCBI Taxonomy" id="2175149"/>
    <lineage>
        <taxon>Archaea</taxon>
        <taxon>Methanobacteriati</taxon>
        <taxon>Methanobacteriota</taxon>
        <taxon>Stenosarchaea group</taxon>
        <taxon>Halobacteria</taxon>
        <taxon>Halobacteriales</taxon>
        <taxon>Haloferacaceae</taxon>
        <taxon>Halobaculum</taxon>
    </lineage>
</organism>
<accession>A0ABD5MI06</accession>
<dbReference type="PROSITE" id="PS51476">
    <property type="entry name" value="PROTEASOME_BETA_2"/>
    <property type="match status" value="1"/>
</dbReference>
<evidence type="ECO:0000313" key="10">
    <source>
        <dbReference type="Proteomes" id="UP001589595"/>
    </source>
</evidence>